<dbReference type="Proteomes" id="UP000092600">
    <property type="component" value="Unassembled WGS sequence"/>
</dbReference>
<sequence>MAAETEYLEITLWMSEDGGRVVYADADGDFVETLFSFLTMPLGKIVSLLSPTAAGGPQQPRALGCMGNLHGSARRLGKQGWLRTAACQSMLLSPRSASEAACEQLRINPQRACFPNMLYACPSPPCLTGRNAAFSTVPGTLCPCGRTMSRAVQQSLEMKSPEEWLRKRAQEYWDGGCGGGGGDEDGGVFLRGGAGFRYLVTDDLHVMRSSTAGCMELLQRPWLIKIADPGLLTSRRVKLGRGEVYMIYTKSSNSHNIIISSNTYISSFSPQVWELLERSLVSTTPLSDVFAVKKSLGPSPKVFHYQHIKSLLKIRAAKSETRITIKLIHDKAKKKVVYAEAGEDFVDLIFSFLVLPLGSVKPIATGIEFGCVDNLYRSVCLLHNHLVPNRRFALTVPKLMPHHRADKDMLCVEEMPHELRRDLLCGACSKGERHESADPPARGGVRLCAGSDKCGETSLISLINPKMPVSSGQDVRRRGGGYVKGPSKFLVTDDMRVAPYSSTSALELVAHIRNLDLGVTEVSVGPAEALYVLKASVISTTALSVAFL</sequence>
<gene>
    <name evidence="1" type="ORF">ACMD2_15899</name>
</gene>
<dbReference type="InterPro" id="IPR007750">
    <property type="entry name" value="DUF674"/>
</dbReference>
<dbReference type="EMBL" id="LSRQ01005899">
    <property type="protein sequence ID" value="OAY66809.1"/>
    <property type="molecule type" value="Genomic_DNA"/>
</dbReference>
<organism evidence="1 2">
    <name type="scientific">Ananas comosus</name>
    <name type="common">Pineapple</name>
    <name type="synonym">Ananas ananas</name>
    <dbReference type="NCBI Taxonomy" id="4615"/>
    <lineage>
        <taxon>Eukaryota</taxon>
        <taxon>Viridiplantae</taxon>
        <taxon>Streptophyta</taxon>
        <taxon>Embryophyta</taxon>
        <taxon>Tracheophyta</taxon>
        <taxon>Spermatophyta</taxon>
        <taxon>Magnoliopsida</taxon>
        <taxon>Liliopsida</taxon>
        <taxon>Poales</taxon>
        <taxon>Bromeliaceae</taxon>
        <taxon>Bromelioideae</taxon>
        <taxon>Ananas</taxon>
    </lineage>
</organism>
<evidence type="ECO:0000313" key="2">
    <source>
        <dbReference type="Proteomes" id="UP000092600"/>
    </source>
</evidence>
<evidence type="ECO:0000313" key="1">
    <source>
        <dbReference type="EMBL" id="OAY66809.1"/>
    </source>
</evidence>
<dbReference type="AlphaFoldDB" id="A0A199UPX6"/>
<comment type="caution">
    <text evidence="1">The sequence shown here is derived from an EMBL/GenBank/DDBJ whole genome shotgun (WGS) entry which is preliminary data.</text>
</comment>
<protein>
    <submittedName>
        <fullName evidence="1">Uncharacterized protein</fullName>
    </submittedName>
</protein>
<name>A0A199UPX6_ANACO</name>
<reference evidence="1 2" key="1">
    <citation type="journal article" date="2016" name="DNA Res.">
        <title>The draft genome of MD-2 pineapple using hybrid error correction of long reads.</title>
        <authorList>
            <person name="Redwan R.M."/>
            <person name="Saidin A."/>
            <person name="Kumar S.V."/>
        </authorList>
    </citation>
    <scope>NUCLEOTIDE SEQUENCE [LARGE SCALE GENOMIC DNA]</scope>
    <source>
        <strain evidence="2">cv. MD2</strain>
        <tissue evidence="1">Leaf</tissue>
    </source>
</reference>
<proteinExistence type="predicted"/>
<accession>A0A199UPX6</accession>
<dbReference type="PANTHER" id="PTHR33103">
    <property type="entry name" value="OS01G0153900 PROTEIN"/>
    <property type="match status" value="1"/>
</dbReference>
<dbReference type="STRING" id="4615.A0A199UPX6"/>
<dbReference type="Pfam" id="PF05056">
    <property type="entry name" value="DUF674"/>
    <property type="match status" value="2"/>
</dbReference>